<reference evidence="3 5" key="2">
    <citation type="submission" date="2019-07" db="EMBL/GenBank/DDBJ databases">
        <title>Genomic Encyclopedia of Archaeal and Bacterial Type Strains, Phase II (KMG-II): from individual species to whole genera.</title>
        <authorList>
            <person name="Goeker M."/>
        </authorList>
    </citation>
    <scope>NUCLEOTIDE SEQUENCE [LARGE SCALE GENOMIC DNA]</scope>
    <source>
        <strain evidence="3 5">DSM 3754</strain>
    </source>
</reference>
<evidence type="ECO:0000313" key="4">
    <source>
        <dbReference type="Proteomes" id="UP000296216"/>
    </source>
</evidence>
<sequence>MVDKRMSLTFSVRNNPGRYALLLGSGVSTGAGVPTGWVVVEDLIRKLAAAREEDLQHDPFDWYKEEYGEEAAYDDLIGELAGSQEERRSLLEDYFEPSEEERGRDEKTPTKAHESIAWLIDNGYIDVVLTTNFDQLLEDALAEYGVKPVVITGPESARGAEPLAHQDAVVIKVNGDYKETDIKNLATELEEYSEPMQELIDRVFKDYGLIVCGWSGKWDTRLRESLKSCKVHRYSTYWSHHGELEEEAEPLVSHRDAITIQNEGAARFFSELKESVEALEGAESAAPLSREVARERVKKYLTREQHKIDLADLIKEEAEEVSAEIFEEERFPLHNDSGEITVEDRLEEYGSVVGTLAVATMTCSYWGNQTVNIGLKPTVQAIQHIGSTPSPENKYTPALKLLRRYPATLVMYGVGMAALASENWNVIQKLLSQTTVEVHRSSLSYSDRSGKEAQFALHPWRISDKLGSGFERERQEKSIRSQIKDQLREPAMDFLSSSTAYEQSFEDFEAIADLALIERVESRDGEMRLMGTTYWGETVSHLRESLDEQGEDWGPLQVGMFEASPDRSRDLLDTLENLSTA</sequence>
<keyword evidence="1" id="KW-0614">Plasmid</keyword>
<accession>A0A4D6GWH1</accession>
<dbReference type="GeneID" id="62883332"/>
<dbReference type="RefSeq" id="WP_136361728.1">
    <property type="nucleotide sequence ID" value="NZ_VRYN01000027.1"/>
</dbReference>
<evidence type="ECO:0000313" key="3">
    <source>
        <dbReference type="EMBL" id="TYO70975.1"/>
    </source>
</evidence>
<gene>
    <name evidence="3" type="ORF">APQ99_02454</name>
    <name evidence="1" type="ORF">HBSAL_12840</name>
    <name evidence="2" type="ORF">HBSAL_13530</name>
</gene>
<evidence type="ECO:0000313" key="1">
    <source>
        <dbReference type="EMBL" id="QCC46119.1"/>
    </source>
</evidence>
<dbReference type="EMBL" id="CP038632">
    <property type="protein sequence ID" value="QCC46119.1"/>
    <property type="molecule type" value="Genomic_DNA"/>
</dbReference>
<name>A0A4D6GWH1_HALS9</name>
<dbReference type="AlphaFoldDB" id="A0A4D6GWH1"/>
<dbReference type="Pfam" id="PF13289">
    <property type="entry name" value="SIR2_2"/>
    <property type="match status" value="1"/>
</dbReference>
<geneLocation type="plasmid" evidence="2">
    <name>pHSAL2</name>
</geneLocation>
<reference evidence="1 4" key="1">
    <citation type="journal article" date="2019" name="Microbiol. Resour. Announc.">
        <title>The Genome Sequence of the Halobacterium salinarum Type Strain Is Closely Related to That of Laboratory Strains NRC-1 and R1.</title>
        <authorList>
            <person name="Pfeiffer F."/>
            <person name="Marchfelder A."/>
            <person name="Habermann B."/>
            <person name="Dyall-Smith M.L."/>
        </authorList>
    </citation>
    <scope>NUCLEOTIDE SEQUENCE [LARGE SCALE GENOMIC DNA]</scope>
    <source>
        <strain evidence="1">91-R6</strain>
        <strain evidence="4">ATCC 33171 / DSM 3754 / JCM 8978 / NBRC 102687 / NCIMB 764 / 91-R6</strain>
        <plasmid evidence="4">phsal1</plasmid>
        <plasmid evidence="4">phsal2</plasmid>
    </source>
</reference>
<dbReference type="Proteomes" id="UP000296216">
    <property type="component" value="Plasmid pHSAL1"/>
</dbReference>
<dbReference type="SUPFAM" id="SSF52467">
    <property type="entry name" value="DHS-like NAD/FAD-binding domain"/>
    <property type="match status" value="1"/>
</dbReference>
<dbReference type="Proteomes" id="UP000296216">
    <property type="component" value="Plasmid pHSAL2"/>
</dbReference>
<evidence type="ECO:0000313" key="5">
    <source>
        <dbReference type="Proteomes" id="UP000323075"/>
    </source>
</evidence>
<geneLocation type="plasmid" evidence="4">
    <name>phsal2</name>
</geneLocation>
<dbReference type="InterPro" id="IPR029035">
    <property type="entry name" value="DHS-like_NAD/FAD-binding_dom"/>
</dbReference>
<geneLocation type="plasmid" evidence="1">
    <name>pHSAL1</name>
</geneLocation>
<dbReference type="Gene3D" id="3.40.50.1220">
    <property type="entry name" value="TPP-binding domain"/>
    <property type="match status" value="1"/>
</dbReference>
<evidence type="ECO:0000313" key="2">
    <source>
        <dbReference type="EMBL" id="QCC46197.1"/>
    </source>
</evidence>
<dbReference type="Proteomes" id="UP000323075">
    <property type="component" value="Unassembled WGS sequence"/>
</dbReference>
<reference evidence="1" key="3">
    <citation type="journal article" name="MicrobiologyOpen">
        <title>Whole-genome comparison between the type strain of Halobacterium salinarum (DSM 3754(T)) and the laboratory strains R1 and NRC-1.</title>
        <authorList>
            <person name="Pfeiffer F."/>
            <person name="Losensky G."/>
            <person name="Marchfelder A."/>
            <person name="Habermann B."/>
            <person name="Dyall-Smith M."/>
        </authorList>
    </citation>
    <scope>NUCLEOTIDE SEQUENCE</scope>
    <source>
        <strain evidence="1">91-R6</strain>
    </source>
</reference>
<protein>
    <submittedName>
        <fullName evidence="3">SIR2-like domain-containing protein</fullName>
    </submittedName>
</protein>
<organism evidence="1 4">
    <name type="scientific">Halobacterium salinarum (strain ATCC 33171 / DSM 3754 / JCM 8978 / NBRC 102687 / NCIMB 764 / 91-R6)</name>
    <dbReference type="NCBI Taxonomy" id="2597657"/>
    <lineage>
        <taxon>Archaea</taxon>
        <taxon>Methanobacteriati</taxon>
        <taxon>Methanobacteriota</taxon>
        <taxon>Stenosarchaea group</taxon>
        <taxon>Halobacteria</taxon>
        <taxon>Halobacteriales</taxon>
        <taxon>Halobacteriaceae</taxon>
        <taxon>Halobacterium</taxon>
    </lineage>
</organism>
<proteinExistence type="predicted"/>
<geneLocation type="plasmid" evidence="4">
    <name>phsal1</name>
</geneLocation>
<dbReference type="EMBL" id="VRYN01000027">
    <property type="protein sequence ID" value="TYO70975.1"/>
    <property type="molecule type" value="Genomic_DNA"/>
</dbReference>
<dbReference type="EMBL" id="CP038633">
    <property type="protein sequence ID" value="QCC46197.1"/>
    <property type="molecule type" value="Genomic_DNA"/>
</dbReference>